<dbReference type="InterPro" id="IPR009061">
    <property type="entry name" value="DNA-bd_dom_put_sf"/>
</dbReference>
<keyword evidence="3" id="KW-0238">DNA-binding</keyword>
<name>A0A242NUX4_9GAMM</name>
<sequence length="147" mass="16991">MGINMVNINDCIASIAQNGELNQTPKYSVTKAAKLLGLSAHTLRYYDSLNLFPFLQRDQNEKRLFSDADLQWAKLIECLRNANMSIKDVQHYVKLCLKGDETLDERLTIINQQEKILIDTITQLNEQLALLKFKKQYYKATHQTINN</sequence>
<gene>
    <name evidence="6" type="ORF">B6D06_04990</name>
</gene>
<dbReference type="AlphaFoldDB" id="A0A242NUX4"/>
<evidence type="ECO:0000259" key="5">
    <source>
        <dbReference type="PROSITE" id="PS50937"/>
    </source>
</evidence>
<accession>A0A242NUX4</accession>
<evidence type="ECO:0000313" key="6">
    <source>
        <dbReference type="EMBL" id="OTQ50038.1"/>
    </source>
</evidence>
<evidence type="ECO:0000256" key="3">
    <source>
        <dbReference type="ARBA" id="ARBA00023125"/>
    </source>
</evidence>
<keyword evidence="1" id="KW-0678">Repressor</keyword>
<dbReference type="CDD" id="cd01109">
    <property type="entry name" value="HTH_YyaN"/>
    <property type="match status" value="1"/>
</dbReference>
<protein>
    <recommendedName>
        <fullName evidence="5">HTH merR-type domain-containing protein</fullName>
    </recommendedName>
</protein>
<keyword evidence="4" id="KW-0804">Transcription</keyword>
<evidence type="ECO:0000256" key="1">
    <source>
        <dbReference type="ARBA" id="ARBA00022491"/>
    </source>
</evidence>
<reference evidence="6 7" key="1">
    <citation type="submission" date="2017-03" db="EMBL/GenBank/DDBJ databases">
        <title>Comparative genomics of honeybee gut symbionts reveal geographically distinct and subgroup specific antibiotic resistance.</title>
        <authorList>
            <person name="Ludvigsen J."/>
            <person name="Porcellato D."/>
            <person name="Labee-Lund T.M."/>
            <person name="Amdam G.V."/>
            <person name="Rudi K."/>
        </authorList>
    </citation>
    <scope>NUCLEOTIDE SEQUENCE [LARGE SCALE GENOMIC DNA]</scope>
    <source>
        <strain evidence="6 7">A-4-12</strain>
    </source>
</reference>
<comment type="caution">
    <text evidence="6">The sequence shown here is derived from an EMBL/GenBank/DDBJ whole genome shotgun (WGS) entry which is preliminary data.</text>
</comment>
<keyword evidence="2" id="KW-0805">Transcription regulation</keyword>
<dbReference type="Pfam" id="PF13411">
    <property type="entry name" value="MerR_1"/>
    <property type="match status" value="1"/>
</dbReference>
<dbReference type="SUPFAM" id="SSF46955">
    <property type="entry name" value="Putative DNA-binding domain"/>
    <property type="match status" value="1"/>
</dbReference>
<dbReference type="EMBL" id="NASK01000090">
    <property type="protein sequence ID" value="OTQ50038.1"/>
    <property type="molecule type" value="Genomic_DNA"/>
</dbReference>
<dbReference type="InterPro" id="IPR000551">
    <property type="entry name" value="MerR-type_HTH_dom"/>
</dbReference>
<dbReference type="InterPro" id="IPR047057">
    <property type="entry name" value="MerR_fam"/>
</dbReference>
<feature type="domain" description="HTH merR-type" evidence="5">
    <location>
        <begin position="26"/>
        <end position="95"/>
    </location>
</feature>
<dbReference type="PROSITE" id="PS50937">
    <property type="entry name" value="HTH_MERR_2"/>
    <property type="match status" value="1"/>
</dbReference>
<dbReference type="GO" id="GO:0003677">
    <property type="term" value="F:DNA binding"/>
    <property type="evidence" value="ECO:0007669"/>
    <property type="project" value="UniProtKB-KW"/>
</dbReference>
<dbReference type="PANTHER" id="PTHR30204">
    <property type="entry name" value="REDOX-CYCLING DRUG-SENSING TRANSCRIPTIONAL ACTIVATOR SOXR"/>
    <property type="match status" value="1"/>
</dbReference>
<evidence type="ECO:0000256" key="2">
    <source>
        <dbReference type="ARBA" id="ARBA00023015"/>
    </source>
</evidence>
<evidence type="ECO:0000256" key="4">
    <source>
        <dbReference type="ARBA" id="ARBA00023163"/>
    </source>
</evidence>
<organism evidence="6 7">
    <name type="scientific">Gilliamella apis</name>
    <dbReference type="NCBI Taxonomy" id="1970738"/>
    <lineage>
        <taxon>Bacteria</taxon>
        <taxon>Pseudomonadati</taxon>
        <taxon>Pseudomonadota</taxon>
        <taxon>Gammaproteobacteria</taxon>
        <taxon>Orbales</taxon>
        <taxon>Orbaceae</taxon>
        <taxon>Gilliamella</taxon>
    </lineage>
</organism>
<evidence type="ECO:0000313" key="7">
    <source>
        <dbReference type="Proteomes" id="UP000194968"/>
    </source>
</evidence>
<dbReference type="Proteomes" id="UP000194968">
    <property type="component" value="Unassembled WGS sequence"/>
</dbReference>
<dbReference type="GO" id="GO:0003700">
    <property type="term" value="F:DNA-binding transcription factor activity"/>
    <property type="evidence" value="ECO:0007669"/>
    <property type="project" value="InterPro"/>
</dbReference>
<dbReference type="SMART" id="SM00422">
    <property type="entry name" value="HTH_MERR"/>
    <property type="match status" value="1"/>
</dbReference>
<dbReference type="Gene3D" id="1.10.1660.10">
    <property type="match status" value="1"/>
</dbReference>
<proteinExistence type="predicted"/>
<dbReference type="PANTHER" id="PTHR30204:SF69">
    <property type="entry name" value="MERR-FAMILY TRANSCRIPTIONAL REGULATOR"/>
    <property type="match status" value="1"/>
</dbReference>
<dbReference type="OrthoDB" id="9808480at2"/>